<dbReference type="VEuPathDB" id="FungiDB:PPTG_18014"/>
<reference evidence="6 7" key="2">
    <citation type="submission" date="2013-11" db="EMBL/GenBank/DDBJ databases">
        <title>The Genome Sequence of Phytophthora parasitica INRA-310.</title>
        <authorList>
            <consortium name="The Broad Institute Genomics Platform"/>
            <person name="Russ C."/>
            <person name="Tyler B."/>
            <person name="Panabieres F."/>
            <person name="Shan W."/>
            <person name="Tripathy S."/>
            <person name="Grunwald N."/>
            <person name="Machado M."/>
            <person name="Johnson C.S."/>
            <person name="Arredondo F."/>
            <person name="Hong C."/>
            <person name="Coffey M."/>
            <person name="Young S.K."/>
            <person name="Zeng Q."/>
            <person name="Gargeya S."/>
            <person name="Fitzgerald M."/>
            <person name="Abouelleil A."/>
            <person name="Alvarado L."/>
            <person name="Chapman S.B."/>
            <person name="Gainer-Dewar J."/>
            <person name="Goldberg J."/>
            <person name="Griggs A."/>
            <person name="Gujja S."/>
            <person name="Hansen M."/>
            <person name="Howarth C."/>
            <person name="Imamovic A."/>
            <person name="Ireland A."/>
            <person name="Larimer J."/>
            <person name="McCowan C."/>
            <person name="Murphy C."/>
            <person name="Pearson M."/>
            <person name="Poon T.W."/>
            <person name="Priest M."/>
            <person name="Roberts A."/>
            <person name="Saif S."/>
            <person name="Shea T."/>
            <person name="Sykes S."/>
            <person name="Wortman J."/>
            <person name="Nusbaum C."/>
            <person name="Birren B."/>
        </authorList>
    </citation>
    <scope>NUCLEOTIDE SEQUENCE [LARGE SCALE GENOMIC DNA]</scope>
    <source>
        <strain evidence="6 7">INRA-310</strain>
    </source>
</reference>
<reference evidence="7" key="1">
    <citation type="submission" date="2011-12" db="EMBL/GenBank/DDBJ databases">
        <authorList>
            <consortium name="The Broad Institute Genome Sequencing Platform"/>
            <person name="Russ C."/>
            <person name="Tyler B."/>
            <person name="Panabieres F."/>
            <person name="Shan W."/>
            <person name="Tripathy S."/>
            <person name="Grunwald N."/>
            <person name="Machado M."/>
            <person name="Young S.K."/>
            <person name="Zeng Q."/>
            <person name="Gargeya S."/>
            <person name="Fitzgerald M."/>
            <person name="Haas B."/>
            <person name="Abouelleil A."/>
            <person name="Alvarado L."/>
            <person name="Arachchi H.M."/>
            <person name="Berlin A."/>
            <person name="Chapman S.B."/>
            <person name="Gearin G."/>
            <person name="Goldberg J."/>
            <person name="Griggs A."/>
            <person name="Gujja S."/>
            <person name="Hansen M."/>
            <person name="Heiman D."/>
            <person name="Howarth C."/>
            <person name="Larimer J."/>
            <person name="Lui A."/>
            <person name="MacDonald P.J.P."/>
            <person name="McCowen C."/>
            <person name="Montmayeur A."/>
            <person name="Murphy C."/>
            <person name="Neiman D."/>
            <person name="Pearson M."/>
            <person name="Priest M."/>
            <person name="Roberts A."/>
            <person name="Saif S."/>
            <person name="Shea T."/>
            <person name="Sisk P."/>
            <person name="Stolte C."/>
            <person name="Sykes S."/>
            <person name="Wortman J."/>
            <person name="Nusbaum C."/>
            <person name="Birren B."/>
        </authorList>
    </citation>
    <scope>NUCLEOTIDE SEQUENCE [LARGE SCALE GENOMIC DNA]</scope>
    <source>
        <strain evidence="7">INRA-310</strain>
    </source>
</reference>
<keyword evidence="2" id="KW-0645">Protease</keyword>
<dbReference type="GO" id="GO:0008234">
    <property type="term" value="F:cysteine-type peptidase activity"/>
    <property type="evidence" value="ECO:0007669"/>
    <property type="project" value="UniProtKB-KW"/>
</dbReference>
<evidence type="ECO:0000313" key="7">
    <source>
        <dbReference type="Proteomes" id="UP000018817"/>
    </source>
</evidence>
<dbReference type="EMBL" id="KI669639">
    <property type="protein sequence ID" value="ETN00306.1"/>
    <property type="molecule type" value="Genomic_DNA"/>
</dbReference>
<keyword evidence="3" id="KW-0378">Hydrolase</keyword>
<evidence type="ECO:0000256" key="3">
    <source>
        <dbReference type="ARBA" id="ARBA00022801"/>
    </source>
</evidence>
<keyword evidence="4" id="KW-0788">Thiol protease</keyword>
<comment type="similarity">
    <text evidence="1">Belongs to the peptidase C48 family.</text>
</comment>
<evidence type="ECO:0000259" key="5">
    <source>
        <dbReference type="PROSITE" id="PS50600"/>
    </source>
</evidence>
<dbReference type="Gene3D" id="3.40.395.10">
    <property type="entry name" value="Adenoviral Proteinase, Chain A"/>
    <property type="match status" value="1"/>
</dbReference>
<evidence type="ECO:0000313" key="6">
    <source>
        <dbReference type="EMBL" id="ETN00306.1"/>
    </source>
</evidence>
<protein>
    <recommendedName>
        <fullName evidence="5">Ubiquitin-like protease family profile domain-containing protein</fullName>
    </recommendedName>
</protein>
<dbReference type="GO" id="GO:0000338">
    <property type="term" value="P:protein deneddylation"/>
    <property type="evidence" value="ECO:0007669"/>
    <property type="project" value="TreeGrafter"/>
</dbReference>
<dbReference type="SUPFAM" id="SSF54001">
    <property type="entry name" value="Cysteine proteinases"/>
    <property type="match status" value="1"/>
</dbReference>
<gene>
    <name evidence="6" type="ORF">PPTG_18014</name>
</gene>
<sequence length="369" mass="41359">MVHVPPIDAEHESWLAFEKNLREYMKRTRQVLVVKEVMNVSRRNNILKKQVKYQGLQDSDIPLVPLLAQVTRREDGTWGICIKREVYSHNHGVSAEIYSNYPGIRQVSASSPLMPGIELLMESGASSSSIYDYIHQNSTHQVTPADVRNLIARLKKNGAQLSDDDAIAEAVVDFNMESIRNVSTVHQSGRGKTGVISVTSGHMFLERSYTNITTVLLSVATSTTSEGVANVDDKAMEEIRSYVEHDSVKFLFLPVNFNSSHWACLAVDKESKTTYIYDSMNGRKTGKALMQLVTKVKCSLQGSYAHQIAKAPRQKDDNNCGVFVCLFFWKMVSSDAPTDLSPTGLTMLRWKILMAVMNISPQPKRRLRG</sequence>
<feature type="domain" description="Ubiquitin-like protease family profile" evidence="5">
    <location>
        <begin position="151"/>
        <end position="331"/>
    </location>
</feature>
<dbReference type="PANTHER" id="PTHR46468">
    <property type="entry name" value="SENTRIN-SPECIFIC PROTEASE 8"/>
    <property type="match status" value="1"/>
</dbReference>
<dbReference type="InterPro" id="IPR044613">
    <property type="entry name" value="Nep1/2-like"/>
</dbReference>
<dbReference type="Proteomes" id="UP000018817">
    <property type="component" value="Unassembled WGS sequence"/>
</dbReference>
<evidence type="ECO:0000256" key="2">
    <source>
        <dbReference type="ARBA" id="ARBA00022670"/>
    </source>
</evidence>
<dbReference type="InterPro" id="IPR038765">
    <property type="entry name" value="Papain-like_cys_pep_sf"/>
</dbReference>
<dbReference type="GeneID" id="20186943"/>
<proteinExistence type="inferred from homology"/>
<evidence type="ECO:0000256" key="1">
    <source>
        <dbReference type="ARBA" id="ARBA00005234"/>
    </source>
</evidence>
<dbReference type="AlphaFoldDB" id="W2PI58"/>
<dbReference type="GO" id="GO:0019784">
    <property type="term" value="F:deNEDDylase activity"/>
    <property type="evidence" value="ECO:0007669"/>
    <property type="project" value="InterPro"/>
</dbReference>
<dbReference type="InterPro" id="IPR003653">
    <property type="entry name" value="Peptidase_C48_C"/>
</dbReference>
<dbReference type="GO" id="GO:0006508">
    <property type="term" value="P:proteolysis"/>
    <property type="evidence" value="ECO:0007669"/>
    <property type="project" value="UniProtKB-KW"/>
</dbReference>
<accession>W2PI58</accession>
<dbReference type="PANTHER" id="PTHR46468:SF1">
    <property type="entry name" value="SENTRIN-SPECIFIC PROTEASE 8"/>
    <property type="match status" value="1"/>
</dbReference>
<organism evidence="6 7">
    <name type="scientific">Phytophthora nicotianae (strain INRA-310)</name>
    <name type="common">Phytophthora parasitica</name>
    <dbReference type="NCBI Taxonomy" id="761204"/>
    <lineage>
        <taxon>Eukaryota</taxon>
        <taxon>Sar</taxon>
        <taxon>Stramenopiles</taxon>
        <taxon>Oomycota</taxon>
        <taxon>Peronosporomycetes</taxon>
        <taxon>Peronosporales</taxon>
        <taxon>Peronosporaceae</taxon>
        <taxon>Phytophthora</taxon>
    </lineage>
</organism>
<dbReference type="PROSITE" id="PS50600">
    <property type="entry name" value="ULP_PROTEASE"/>
    <property type="match status" value="1"/>
</dbReference>
<dbReference type="STRING" id="761204.W2PI58"/>
<dbReference type="RefSeq" id="XP_008914318.1">
    <property type="nucleotide sequence ID" value="XM_008916070.1"/>
</dbReference>
<name>W2PI58_PHYN3</name>
<dbReference type="Pfam" id="PF02902">
    <property type="entry name" value="Peptidase_C48"/>
    <property type="match status" value="1"/>
</dbReference>
<evidence type="ECO:0000256" key="4">
    <source>
        <dbReference type="ARBA" id="ARBA00022807"/>
    </source>
</evidence>